<protein>
    <submittedName>
        <fullName evidence="2">Uncharacterized protein</fullName>
    </submittedName>
</protein>
<sequence length="88" mass="10022">MSDDLLKQILDELESIKNRLTNLEETQEEQQMILDSLSSRSLLVEAKIAKIDTRSINKDLARHEGILTTLSSRSITQEADIADIKRIK</sequence>
<evidence type="ECO:0000256" key="1">
    <source>
        <dbReference type="SAM" id="Coils"/>
    </source>
</evidence>
<dbReference type="AlphaFoldDB" id="A0A926N746"/>
<evidence type="ECO:0000313" key="2">
    <source>
        <dbReference type="EMBL" id="MBD1373879.1"/>
    </source>
</evidence>
<proteinExistence type="predicted"/>
<gene>
    <name evidence="2" type="ORF">IC620_16160</name>
</gene>
<accession>A0A926N746</accession>
<keyword evidence="3" id="KW-1185">Reference proteome</keyword>
<dbReference type="EMBL" id="JACXAH010000043">
    <property type="protein sequence ID" value="MBD1373879.1"/>
    <property type="molecule type" value="Genomic_DNA"/>
</dbReference>
<evidence type="ECO:0000313" key="3">
    <source>
        <dbReference type="Proteomes" id="UP000661691"/>
    </source>
</evidence>
<name>A0A926N746_9BACL</name>
<reference evidence="2" key="1">
    <citation type="submission" date="2020-09" db="EMBL/GenBank/DDBJ databases">
        <title>A novel bacterium of genus Hazenella, isolated from South China Sea.</title>
        <authorList>
            <person name="Huang H."/>
            <person name="Mo K."/>
            <person name="Hu Y."/>
        </authorList>
    </citation>
    <scope>NUCLEOTIDE SEQUENCE</scope>
    <source>
        <strain evidence="2">IB182357</strain>
    </source>
</reference>
<dbReference type="RefSeq" id="WP_191142838.1">
    <property type="nucleotide sequence ID" value="NZ_JACXAH010000043.1"/>
</dbReference>
<feature type="coiled-coil region" evidence="1">
    <location>
        <begin position="6"/>
        <end position="40"/>
    </location>
</feature>
<dbReference type="Proteomes" id="UP000661691">
    <property type="component" value="Unassembled WGS sequence"/>
</dbReference>
<organism evidence="2 3">
    <name type="scientific">Polycladospora coralii</name>
    <dbReference type="NCBI Taxonomy" id="2771432"/>
    <lineage>
        <taxon>Bacteria</taxon>
        <taxon>Bacillati</taxon>
        <taxon>Bacillota</taxon>
        <taxon>Bacilli</taxon>
        <taxon>Bacillales</taxon>
        <taxon>Thermoactinomycetaceae</taxon>
        <taxon>Polycladospora</taxon>
    </lineage>
</organism>
<comment type="caution">
    <text evidence="2">The sequence shown here is derived from an EMBL/GenBank/DDBJ whole genome shotgun (WGS) entry which is preliminary data.</text>
</comment>
<keyword evidence="1" id="KW-0175">Coiled coil</keyword>